<dbReference type="SMART" id="SM00116">
    <property type="entry name" value="CBS"/>
    <property type="match status" value="2"/>
</dbReference>
<feature type="transmembrane region" description="Helical" evidence="9">
    <location>
        <begin position="124"/>
        <end position="146"/>
    </location>
</feature>
<evidence type="ECO:0000256" key="2">
    <source>
        <dbReference type="ARBA" id="ARBA00022692"/>
    </source>
</evidence>
<feature type="domain" description="CNNM transmembrane" evidence="11">
    <location>
        <begin position="1"/>
        <end position="185"/>
    </location>
</feature>
<dbReference type="InterPro" id="IPR002550">
    <property type="entry name" value="CNNM"/>
</dbReference>
<sequence length="415" mass="47830">MPLEIVLLIILVIIFLSFSFLFSGYETAFFTLRPKELERRHDKKGEWVRVLSRSETGVLGTILISNLLVNVSASSLISALAIRVYRFSPARDFYLFLTSILTAIFIFLFCEATPKIYSFSNREWFLSFSPLIIFLRKIFSPILSLLTNRIDDLIRRRRRGEFPTESEIKDLIRLAGKEGVLEREERDILLALADMERTTLKSFLTPKRKIFALNCETKIGEAIERAKKVPYSRIPLYQDRPENIVGVLYVKDLVREHLAPKRREDLPVKEIMRPVLFLPEVQNALEGLEILRKKGSHLAIVVDEFGEISGLVTLEDILEALFGEIRDEYDLGEEEVFKPIGEKSYLVSGEIDIGTLNRLLDNAFAEVSEERLAGFIVRYLGRLPEANDSFLYRNIQIEVLEVVDKRVEKVILRVL</sequence>
<dbReference type="SUPFAM" id="SSF56176">
    <property type="entry name" value="FAD-binding/transporter-associated domain-like"/>
    <property type="match status" value="1"/>
</dbReference>
<name>A0A7C3Z2R7_UNCW3</name>
<feature type="transmembrane region" description="Helical" evidence="9">
    <location>
        <begin position="6"/>
        <end position="32"/>
    </location>
</feature>
<dbReference type="Gene3D" id="3.10.580.10">
    <property type="entry name" value="CBS-domain"/>
    <property type="match status" value="1"/>
</dbReference>
<comment type="caution">
    <text evidence="12">The sequence shown here is derived from an EMBL/GenBank/DDBJ whole genome shotgun (WGS) entry which is preliminary data.</text>
</comment>
<dbReference type="Pfam" id="PF03471">
    <property type="entry name" value="CorC_HlyC"/>
    <property type="match status" value="1"/>
</dbReference>
<keyword evidence="5 7" id="KW-0129">CBS domain</keyword>
<dbReference type="SMART" id="SM01091">
    <property type="entry name" value="CorC_HlyC"/>
    <property type="match status" value="1"/>
</dbReference>
<evidence type="ECO:0000256" key="7">
    <source>
        <dbReference type="PROSITE-ProRule" id="PRU00703"/>
    </source>
</evidence>
<feature type="domain" description="CBS" evidence="10">
    <location>
        <begin position="271"/>
        <end position="328"/>
    </location>
</feature>
<keyword evidence="3" id="KW-0677">Repeat</keyword>
<accession>A0A7C3Z2R7</accession>
<evidence type="ECO:0000256" key="1">
    <source>
        <dbReference type="ARBA" id="ARBA00004141"/>
    </source>
</evidence>
<evidence type="ECO:0000256" key="6">
    <source>
        <dbReference type="ARBA" id="ARBA00023136"/>
    </source>
</evidence>
<feature type="transmembrane region" description="Helical" evidence="9">
    <location>
        <begin position="58"/>
        <end position="81"/>
    </location>
</feature>
<evidence type="ECO:0000313" key="12">
    <source>
        <dbReference type="EMBL" id="HGE99038.1"/>
    </source>
</evidence>
<gene>
    <name evidence="12" type="ORF">ENX07_03085</name>
</gene>
<dbReference type="GO" id="GO:0050660">
    <property type="term" value="F:flavin adenine dinucleotide binding"/>
    <property type="evidence" value="ECO:0007669"/>
    <property type="project" value="InterPro"/>
</dbReference>
<organism evidence="12">
    <name type="scientific">candidate division WOR-3 bacterium</name>
    <dbReference type="NCBI Taxonomy" id="2052148"/>
    <lineage>
        <taxon>Bacteria</taxon>
        <taxon>Bacteria division WOR-3</taxon>
    </lineage>
</organism>
<dbReference type="AlphaFoldDB" id="A0A7C3Z2R7"/>
<dbReference type="InterPro" id="IPR000644">
    <property type="entry name" value="CBS_dom"/>
</dbReference>
<dbReference type="InterPro" id="IPR044751">
    <property type="entry name" value="Ion_transp-like_CBS"/>
</dbReference>
<dbReference type="InterPro" id="IPR036318">
    <property type="entry name" value="FAD-bd_PCMH-like_sf"/>
</dbReference>
<dbReference type="CDD" id="cd04590">
    <property type="entry name" value="CBS_pair_CorC_HlyC_assoc"/>
    <property type="match status" value="1"/>
</dbReference>
<keyword evidence="4 8" id="KW-1133">Transmembrane helix</keyword>
<dbReference type="Pfam" id="PF00571">
    <property type="entry name" value="CBS"/>
    <property type="match status" value="2"/>
</dbReference>
<dbReference type="PANTHER" id="PTHR22777:SF17">
    <property type="entry name" value="UPF0053 PROTEIN SLL0260"/>
    <property type="match status" value="1"/>
</dbReference>
<dbReference type="InterPro" id="IPR016169">
    <property type="entry name" value="FAD-bd_PCMH_sub2"/>
</dbReference>
<dbReference type="SUPFAM" id="SSF54631">
    <property type="entry name" value="CBS-domain pair"/>
    <property type="match status" value="1"/>
</dbReference>
<evidence type="ECO:0000256" key="5">
    <source>
        <dbReference type="ARBA" id="ARBA00023122"/>
    </source>
</evidence>
<dbReference type="PROSITE" id="PS51371">
    <property type="entry name" value="CBS"/>
    <property type="match status" value="2"/>
</dbReference>
<dbReference type="InterPro" id="IPR046342">
    <property type="entry name" value="CBS_dom_sf"/>
</dbReference>
<dbReference type="PROSITE" id="PS51846">
    <property type="entry name" value="CNNM"/>
    <property type="match status" value="1"/>
</dbReference>
<comment type="subcellular location">
    <subcellularLocation>
        <location evidence="1">Membrane</location>
        <topology evidence="1">Multi-pass membrane protein</topology>
    </subcellularLocation>
</comment>
<evidence type="ECO:0000259" key="10">
    <source>
        <dbReference type="PROSITE" id="PS51371"/>
    </source>
</evidence>
<keyword evidence="2 8" id="KW-0812">Transmembrane</keyword>
<protein>
    <submittedName>
        <fullName evidence="12">HlyC/CorC family transporter</fullName>
    </submittedName>
</protein>
<proteinExistence type="predicted"/>
<evidence type="ECO:0000256" key="8">
    <source>
        <dbReference type="PROSITE-ProRule" id="PRU01193"/>
    </source>
</evidence>
<evidence type="ECO:0000256" key="3">
    <source>
        <dbReference type="ARBA" id="ARBA00022737"/>
    </source>
</evidence>
<dbReference type="InterPro" id="IPR005170">
    <property type="entry name" value="Transptr-assoc_dom"/>
</dbReference>
<evidence type="ECO:0000259" key="11">
    <source>
        <dbReference type="PROSITE" id="PS51846"/>
    </source>
</evidence>
<dbReference type="GO" id="GO:0005886">
    <property type="term" value="C:plasma membrane"/>
    <property type="evidence" value="ECO:0007669"/>
    <property type="project" value="TreeGrafter"/>
</dbReference>
<dbReference type="Pfam" id="PF01595">
    <property type="entry name" value="CNNM"/>
    <property type="match status" value="1"/>
</dbReference>
<feature type="domain" description="CBS" evidence="10">
    <location>
        <begin position="204"/>
        <end position="266"/>
    </location>
</feature>
<feature type="transmembrane region" description="Helical" evidence="9">
    <location>
        <begin position="93"/>
        <end position="112"/>
    </location>
</feature>
<dbReference type="PANTHER" id="PTHR22777">
    <property type="entry name" value="HEMOLYSIN-RELATED"/>
    <property type="match status" value="1"/>
</dbReference>
<evidence type="ECO:0000256" key="4">
    <source>
        <dbReference type="ARBA" id="ARBA00022989"/>
    </source>
</evidence>
<keyword evidence="6 8" id="KW-0472">Membrane</keyword>
<dbReference type="Gene3D" id="3.30.465.10">
    <property type="match status" value="1"/>
</dbReference>
<dbReference type="EMBL" id="DTMQ01000017">
    <property type="protein sequence ID" value="HGE99038.1"/>
    <property type="molecule type" value="Genomic_DNA"/>
</dbReference>
<reference evidence="12" key="1">
    <citation type="journal article" date="2020" name="mSystems">
        <title>Genome- and Community-Level Interaction Insights into Carbon Utilization and Element Cycling Functions of Hydrothermarchaeota in Hydrothermal Sediment.</title>
        <authorList>
            <person name="Zhou Z."/>
            <person name="Liu Y."/>
            <person name="Xu W."/>
            <person name="Pan J."/>
            <person name="Luo Z.H."/>
            <person name="Li M."/>
        </authorList>
    </citation>
    <scope>NUCLEOTIDE SEQUENCE [LARGE SCALE GENOMIC DNA]</scope>
    <source>
        <strain evidence="12">SpSt-906</strain>
    </source>
</reference>
<evidence type="ECO:0000256" key="9">
    <source>
        <dbReference type="SAM" id="Phobius"/>
    </source>
</evidence>